<evidence type="ECO:0000256" key="1">
    <source>
        <dbReference type="SAM" id="Phobius"/>
    </source>
</evidence>
<accession>A0A438BYG3</accession>
<evidence type="ECO:0000313" key="2">
    <source>
        <dbReference type="EMBL" id="RVW16039.1"/>
    </source>
</evidence>
<dbReference type="AlphaFoldDB" id="A0A438BYG3"/>
<keyword evidence="1" id="KW-1133">Transmembrane helix</keyword>
<name>A0A438BYG3_VITVI</name>
<dbReference type="EMBL" id="QGNW01002591">
    <property type="protein sequence ID" value="RVW16039.1"/>
    <property type="molecule type" value="Genomic_DNA"/>
</dbReference>
<keyword evidence="1" id="KW-0472">Membrane</keyword>
<protein>
    <submittedName>
        <fullName evidence="2">Uncharacterized protein</fullName>
    </submittedName>
</protein>
<feature type="transmembrane region" description="Helical" evidence="1">
    <location>
        <begin position="24"/>
        <end position="45"/>
    </location>
</feature>
<gene>
    <name evidence="2" type="ORF">CK203_079108</name>
</gene>
<proteinExistence type="predicted"/>
<comment type="caution">
    <text evidence="2">The sequence shown here is derived from an EMBL/GenBank/DDBJ whole genome shotgun (WGS) entry which is preliminary data.</text>
</comment>
<organism evidence="2 3">
    <name type="scientific">Vitis vinifera</name>
    <name type="common">Grape</name>
    <dbReference type="NCBI Taxonomy" id="29760"/>
    <lineage>
        <taxon>Eukaryota</taxon>
        <taxon>Viridiplantae</taxon>
        <taxon>Streptophyta</taxon>
        <taxon>Embryophyta</taxon>
        <taxon>Tracheophyta</taxon>
        <taxon>Spermatophyta</taxon>
        <taxon>Magnoliopsida</taxon>
        <taxon>eudicotyledons</taxon>
        <taxon>Gunneridae</taxon>
        <taxon>Pentapetalae</taxon>
        <taxon>rosids</taxon>
        <taxon>Vitales</taxon>
        <taxon>Vitaceae</taxon>
        <taxon>Viteae</taxon>
        <taxon>Vitis</taxon>
    </lineage>
</organism>
<evidence type="ECO:0000313" key="3">
    <source>
        <dbReference type="Proteomes" id="UP000288805"/>
    </source>
</evidence>
<sequence length="187" mass="21072">MDDKKTAAKLAISTRLVGPIRRGLVVLTISVNSILSCMIPNVWAIPENISIRKLQCQLKGFIFTYSLSQLKEISQVCAFILVYEQWMSHQPEVKDSPTIFVPLNTPALYRVDQLKGFFQSLESRAFQTTCCRLNCSTFRNMKSQLQEQVIGIPVSCQYDKPSLSNGSRAIIQSKTLSLSLFTLRISC</sequence>
<reference evidence="2 3" key="1">
    <citation type="journal article" date="2018" name="PLoS Genet.">
        <title>Population sequencing reveals clonal diversity and ancestral inbreeding in the grapevine cultivar Chardonnay.</title>
        <authorList>
            <person name="Roach M.J."/>
            <person name="Johnson D.L."/>
            <person name="Bohlmann J."/>
            <person name="van Vuuren H.J."/>
            <person name="Jones S.J."/>
            <person name="Pretorius I.S."/>
            <person name="Schmidt S.A."/>
            <person name="Borneman A.R."/>
        </authorList>
    </citation>
    <scope>NUCLEOTIDE SEQUENCE [LARGE SCALE GENOMIC DNA]</scope>
    <source>
        <strain evidence="3">cv. Chardonnay</strain>
        <tissue evidence="2">Leaf</tissue>
    </source>
</reference>
<keyword evidence="1" id="KW-0812">Transmembrane</keyword>
<dbReference type="Proteomes" id="UP000288805">
    <property type="component" value="Unassembled WGS sequence"/>
</dbReference>